<proteinExistence type="predicted"/>
<accession>A0A1H5RH26</accession>
<dbReference type="Proteomes" id="UP000198878">
    <property type="component" value="Unassembled WGS sequence"/>
</dbReference>
<protein>
    <submittedName>
        <fullName evidence="2">Uncharacterized protein</fullName>
    </submittedName>
</protein>
<keyword evidence="3" id="KW-1185">Reference proteome</keyword>
<feature type="transmembrane region" description="Helical" evidence="1">
    <location>
        <begin position="123"/>
        <end position="140"/>
    </location>
</feature>
<dbReference type="AlphaFoldDB" id="A0A1H5RH26"/>
<dbReference type="EMBL" id="FNUJ01000014">
    <property type="protein sequence ID" value="SEF37620.1"/>
    <property type="molecule type" value="Genomic_DNA"/>
</dbReference>
<feature type="transmembrane region" description="Helical" evidence="1">
    <location>
        <begin position="95"/>
        <end position="116"/>
    </location>
</feature>
<reference evidence="3" key="1">
    <citation type="submission" date="2016-10" db="EMBL/GenBank/DDBJ databases">
        <authorList>
            <person name="Varghese N."/>
            <person name="Submissions S."/>
        </authorList>
    </citation>
    <scope>NUCLEOTIDE SEQUENCE [LARGE SCALE GENOMIC DNA]</scope>
    <source>
        <strain evidence="3">DSM 44654</strain>
    </source>
</reference>
<organism evidence="2 3">
    <name type="scientific">Amycolatopsis pretoriensis</name>
    <dbReference type="NCBI Taxonomy" id="218821"/>
    <lineage>
        <taxon>Bacteria</taxon>
        <taxon>Bacillati</taxon>
        <taxon>Actinomycetota</taxon>
        <taxon>Actinomycetes</taxon>
        <taxon>Pseudonocardiales</taxon>
        <taxon>Pseudonocardiaceae</taxon>
        <taxon>Amycolatopsis</taxon>
    </lineage>
</organism>
<sequence>MAVAAESSDEVKRVQVYAGPAGLLLLLLLFLVLPAATASCSAPAGNPDGAGSVSVSVTGADLVVGGDPGYTAGGVFELSPGGNASMADEVSPRSAVRGFGIATVAIMGLGLLIALIRVWRLRAVVTAVVASVAAVLLVIAEWKLVGQLVSVAEDIARFLIYLPSTQGIDVVGRADEVVGTGWGFWLTLAGLVLMAGINLFLLVRSRSRPRIPE</sequence>
<keyword evidence="1" id="KW-0812">Transmembrane</keyword>
<name>A0A1H5RH26_9PSEU</name>
<dbReference type="STRING" id="218821.SAMN05421837_114181"/>
<evidence type="ECO:0000256" key="1">
    <source>
        <dbReference type="SAM" id="Phobius"/>
    </source>
</evidence>
<evidence type="ECO:0000313" key="3">
    <source>
        <dbReference type="Proteomes" id="UP000198878"/>
    </source>
</evidence>
<gene>
    <name evidence="2" type="ORF">SAMN05421837_114181</name>
</gene>
<feature type="transmembrane region" description="Helical" evidence="1">
    <location>
        <begin position="182"/>
        <end position="203"/>
    </location>
</feature>
<dbReference type="RefSeq" id="WP_143051128.1">
    <property type="nucleotide sequence ID" value="NZ_FNUJ01000014.1"/>
</dbReference>
<evidence type="ECO:0000313" key="2">
    <source>
        <dbReference type="EMBL" id="SEF37620.1"/>
    </source>
</evidence>
<keyword evidence="1" id="KW-0472">Membrane</keyword>
<keyword evidence="1" id="KW-1133">Transmembrane helix</keyword>